<dbReference type="InterPro" id="IPR012337">
    <property type="entry name" value="RNaseH-like_sf"/>
</dbReference>
<evidence type="ECO:0000313" key="12">
    <source>
        <dbReference type="WBParaSite" id="GPLIN_000233700"/>
    </source>
</evidence>
<keyword evidence="4" id="KW-0548">Nucleotidyltransferase</keyword>
<comment type="similarity">
    <text evidence="1">Belongs to the DNA polymerase type-B family.</text>
</comment>
<evidence type="ECO:0000256" key="5">
    <source>
        <dbReference type="ARBA" id="ARBA00022705"/>
    </source>
</evidence>
<evidence type="ECO:0000259" key="10">
    <source>
        <dbReference type="Pfam" id="PF03175"/>
    </source>
</evidence>
<evidence type="ECO:0000256" key="8">
    <source>
        <dbReference type="ARBA" id="ARBA00049244"/>
    </source>
</evidence>
<dbReference type="GO" id="GO:0003887">
    <property type="term" value="F:DNA-directed DNA polymerase activity"/>
    <property type="evidence" value="ECO:0007669"/>
    <property type="project" value="UniProtKB-KW"/>
</dbReference>
<dbReference type="InterPro" id="IPR004868">
    <property type="entry name" value="DNA-dir_DNA_pol_B_mt/vir"/>
</dbReference>
<evidence type="ECO:0000256" key="3">
    <source>
        <dbReference type="ARBA" id="ARBA00022679"/>
    </source>
</evidence>
<dbReference type="InterPro" id="IPR023211">
    <property type="entry name" value="DNA_pol_palm_dom_sf"/>
</dbReference>
<dbReference type="GO" id="GO:0003677">
    <property type="term" value="F:DNA binding"/>
    <property type="evidence" value="ECO:0007669"/>
    <property type="project" value="UniProtKB-KW"/>
</dbReference>
<name>A0A183BP01_GLOPA</name>
<evidence type="ECO:0000256" key="6">
    <source>
        <dbReference type="ARBA" id="ARBA00022932"/>
    </source>
</evidence>
<evidence type="ECO:0000256" key="2">
    <source>
        <dbReference type="ARBA" id="ARBA00012417"/>
    </source>
</evidence>
<dbReference type="Proteomes" id="UP000050741">
    <property type="component" value="Unassembled WGS sequence"/>
</dbReference>
<dbReference type="GO" id="GO:0000166">
    <property type="term" value="F:nucleotide binding"/>
    <property type="evidence" value="ECO:0007669"/>
    <property type="project" value="InterPro"/>
</dbReference>
<keyword evidence="3" id="KW-0808">Transferase</keyword>
<dbReference type="SUPFAM" id="SSF53098">
    <property type="entry name" value="Ribonuclease H-like"/>
    <property type="match status" value="1"/>
</dbReference>
<keyword evidence="11" id="KW-1185">Reference proteome</keyword>
<protein>
    <recommendedName>
        <fullName evidence="2">DNA-directed DNA polymerase</fullName>
        <ecNumber evidence="2">2.7.7.7</ecNumber>
    </recommendedName>
</protein>
<reference evidence="12" key="2">
    <citation type="submission" date="2016-06" db="UniProtKB">
        <authorList>
            <consortium name="WormBaseParasite"/>
        </authorList>
    </citation>
    <scope>IDENTIFICATION</scope>
</reference>
<evidence type="ECO:0000313" key="11">
    <source>
        <dbReference type="Proteomes" id="UP000050741"/>
    </source>
</evidence>
<keyword evidence="5" id="KW-0235">DNA replication</keyword>
<dbReference type="InterPro" id="IPR043502">
    <property type="entry name" value="DNA/RNA_pol_sf"/>
</dbReference>
<dbReference type="PANTHER" id="PTHR33568:SF3">
    <property type="entry name" value="DNA-DIRECTED DNA POLYMERASE"/>
    <property type="match status" value="1"/>
</dbReference>
<feature type="domain" description="DNA-directed DNA polymerase family B mitochondria/virus" evidence="10">
    <location>
        <begin position="789"/>
        <end position="949"/>
    </location>
</feature>
<dbReference type="WBParaSite" id="GPLIN_000233700">
    <property type="protein sequence ID" value="GPLIN_000233700"/>
    <property type="gene ID" value="GPLIN_000233700"/>
</dbReference>
<evidence type="ECO:0000256" key="7">
    <source>
        <dbReference type="ARBA" id="ARBA00023125"/>
    </source>
</evidence>
<comment type="catalytic activity">
    <reaction evidence="8">
        <text>DNA(n) + a 2'-deoxyribonucleoside 5'-triphosphate = DNA(n+1) + diphosphate</text>
        <dbReference type="Rhea" id="RHEA:22508"/>
        <dbReference type="Rhea" id="RHEA-COMP:17339"/>
        <dbReference type="Rhea" id="RHEA-COMP:17340"/>
        <dbReference type="ChEBI" id="CHEBI:33019"/>
        <dbReference type="ChEBI" id="CHEBI:61560"/>
        <dbReference type="ChEBI" id="CHEBI:173112"/>
        <dbReference type="EC" id="2.7.7.7"/>
    </reaction>
</comment>
<evidence type="ECO:0000256" key="4">
    <source>
        <dbReference type="ARBA" id="ARBA00022695"/>
    </source>
</evidence>
<proteinExistence type="inferred from homology"/>
<dbReference type="Pfam" id="PF03175">
    <property type="entry name" value="DNA_pol_B_2"/>
    <property type="match status" value="2"/>
</dbReference>
<feature type="compositionally biased region" description="Low complexity" evidence="9">
    <location>
        <begin position="28"/>
        <end position="47"/>
    </location>
</feature>
<feature type="region of interest" description="Disordered" evidence="9">
    <location>
        <begin position="506"/>
        <end position="560"/>
    </location>
</feature>
<evidence type="ECO:0000256" key="9">
    <source>
        <dbReference type="SAM" id="MobiDB-lite"/>
    </source>
</evidence>
<keyword evidence="6" id="KW-0239">DNA-directed DNA polymerase</keyword>
<feature type="region of interest" description="Disordered" evidence="9">
    <location>
        <begin position="19"/>
        <end position="50"/>
    </location>
</feature>
<feature type="domain" description="DNA-directed DNA polymerase family B mitochondria/virus" evidence="10">
    <location>
        <begin position="1070"/>
        <end position="1176"/>
    </location>
</feature>
<organism evidence="11 12">
    <name type="scientific">Globodera pallida</name>
    <name type="common">Potato cyst nematode worm</name>
    <name type="synonym">Heterodera pallida</name>
    <dbReference type="NCBI Taxonomy" id="36090"/>
    <lineage>
        <taxon>Eukaryota</taxon>
        <taxon>Metazoa</taxon>
        <taxon>Ecdysozoa</taxon>
        <taxon>Nematoda</taxon>
        <taxon>Chromadorea</taxon>
        <taxon>Rhabditida</taxon>
        <taxon>Tylenchina</taxon>
        <taxon>Tylenchomorpha</taxon>
        <taxon>Tylenchoidea</taxon>
        <taxon>Heteroderidae</taxon>
        <taxon>Heteroderinae</taxon>
        <taxon>Globodera</taxon>
    </lineage>
</organism>
<dbReference type="GO" id="GO:0042575">
    <property type="term" value="C:DNA polymerase complex"/>
    <property type="evidence" value="ECO:0007669"/>
    <property type="project" value="UniProtKB-ARBA"/>
</dbReference>
<dbReference type="SUPFAM" id="SSF56672">
    <property type="entry name" value="DNA/RNA polymerases"/>
    <property type="match status" value="1"/>
</dbReference>
<evidence type="ECO:0000256" key="1">
    <source>
        <dbReference type="ARBA" id="ARBA00005755"/>
    </source>
</evidence>
<reference evidence="11" key="1">
    <citation type="submission" date="2014-05" db="EMBL/GenBank/DDBJ databases">
        <title>The genome and life-stage specific transcriptomes of Globodera pallida elucidate key aspects of plant parasitism by a cyst nematode.</title>
        <authorList>
            <person name="Cotton J.A."/>
            <person name="Lilley C.J."/>
            <person name="Jones L.M."/>
            <person name="Kikuchi T."/>
            <person name="Reid A.J."/>
            <person name="Thorpe P."/>
            <person name="Tsai I.J."/>
            <person name="Beasley H."/>
            <person name="Blok V."/>
            <person name="Cock P.J.A."/>
            <person name="Van den Akker S.E."/>
            <person name="Holroyd N."/>
            <person name="Hunt M."/>
            <person name="Mantelin S."/>
            <person name="Naghra H."/>
            <person name="Pain A."/>
            <person name="Palomares-Rius J.E."/>
            <person name="Zarowiecki M."/>
            <person name="Berriman M."/>
            <person name="Jones J.T."/>
            <person name="Urwin P.E."/>
        </authorList>
    </citation>
    <scope>NUCLEOTIDE SEQUENCE [LARGE SCALE GENOMIC DNA]</scope>
    <source>
        <strain evidence="11">Lindley</strain>
    </source>
</reference>
<dbReference type="GO" id="GO:0006260">
    <property type="term" value="P:DNA replication"/>
    <property type="evidence" value="ECO:0007669"/>
    <property type="project" value="UniProtKB-KW"/>
</dbReference>
<dbReference type="EC" id="2.7.7.7" evidence="2"/>
<dbReference type="PANTHER" id="PTHR33568">
    <property type="entry name" value="DNA POLYMERASE"/>
    <property type="match status" value="1"/>
</dbReference>
<accession>A0A183BP01</accession>
<keyword evidence="7" id="KW-0238">DNA-binding</keyword>
<dbReference type="Gene3D" id="3.90.1600.10">
    <property type="entry name" value="Palm domain of DNA polymerase"/>
    <property type="match status" value="1"/>
</dbReference>
<sequence>MRTKRYACVCTRLQIGRGRKRQNREGRSNTSTSSTEVSSSSVVNNNNDDNDEAFGDNADDYFSVVGVWESAGSRSRHTRMETIEVRFQNWERAKRPDQLLAACIERLLQRVLAGRVAPLRVGLSLQPPGWDNCFHIPMRSPEQNSACALAAAIEAFAKQYDALDLFSADVRFKVSAVWPLIGTENVSGACAADDQQARGTVHCQSFVPIVNIEGGGAIADRWCLARAIVIGLADRRLLVLEQRTIAQFRAFCESQRGAAGAPAARLVLQEAGVRVDLPGYGVPEAKRIQRWLDAMLGPHQVRLVIFTRESGFRVVWKGSQRPARFNLCLVAQSDHYGYIQRPEQLFHARQFCVDCEHMVDRRTHPQGCRALCAQCFRFGWERPCQREVGEATLRCDDCLFVFANADCFAAHRRRVDPTPPGWQDDRRRGRPHRSMCEERRVCVRCRQIVWARHGAHQCAPAANDNNDNNDHQQQRQQLFCNRCQAAHDAQWTPHFIQPRSSVRQFAMGGAAAADDAEDAPQQPPVMHGSDGSDADANNDNADDDAAEEAPQQQRRRRRRQPPIRFLFWDVESAQERVDAAPPGGGNVEREEEEEEALRVLKHVPVLVCAEVICERCIALGVDVEREPLRRAPNCCCGAAWRGEPRRRWAMRLREDAFSDDDDDDVDNVGAADEARVAQQEPVDRVNPRRLRFFNTDNNDNGGGGRTAMEQFVDFLLHTGPINVRTVMLAHNGVSGFCLIVVVIAARIEWLNDFFRFQGRYDVHLLIEELQRQGIRPRRLVASGLRVYTLQLGGRNQRQIIAKDTLNFFGCALAKLPAVFGLQGVADKPFFPYNYIHEANMDVALVDELPPRDDYDPERMRPAERAQFVRWYEAEQQRRHGRQFVLRRELLRYCANDVRILRCAALRFRQVVGALANGMEPFMAATTIAGLALAIYRQRFLPPNVMVHTPEGGFLRGRRASAASRHFFALLEEQRPEWRGRLRTAQWSIGEEGCPKCYPQRQQRLAGGQPAELLYVRTQQRAWELEHQHGYELKVVWECDFRQLLRRQPEMRRAYTDVCRAVPGPLDLRHDALFGGRTEPFALHFDCAEEEEVEYLDIVSLYPFVMKYRAFPVGLPQVLTGDQLQEQARATMPWQCPADNPFRGFLFCRVLPPSPSVLGDRHALLPYRTRGGRLTFPLCAKCAELGNVDNNNNNNNNQRRRQHHRALPRCRHPEEQRAWTHAYTHVELNAALALGYRVQALYEVWDYGAWASLESGNSLFADYVDTLLRLKVEASGWPADCVTPEQRAQFINDYAHREGIHIDAQQVQHNAGLRAVVKALLNALWGKLAQRAERDDIHYTGSAREFHDLLLDPKQDVVDFVHLNEHLDRCVVRRRHPFVQGPATNNLAVACFVTSHARLYLHERLEEVRAASGRSLYCDTDSVLFVKRRGAARLASEGDALGQLKREFPGRRIVQFFSAGPKNYGFRHVCALTGGDEQAERKIRGLQLTYAASQLLPFDRMCRLVLNFFGRRPRGHDNNAEHRVAVPVRRFVRTKKAQIFTRPSVKMYRPVFTKGLVVAVPQAHAGDAYFTRPFGWYAAGGTANSTRRQRCRCIYR</sequence>